<gene>
    <name evidence="3" type="ORF">EI168_17750</name>
</gene>
<evidence type="ECO:0000256" key="1">
    <source>
        <dbReference type="ARBA" id="ARBA00006226"/>
    </source>
</evidence>
<dbReference type="SUPFAM" id="SSF143011">
    <property type="entry name" value="RelE-like"/>
    <property type="match status" value="1"/>
</dbReference>
<reference evidence="3 4" key="1">
    <citation type="submission" date="2020-07" db="EMBL/GenBank/DDBJ databases">
        <title>Halophilic bacteria isolated from french cheeses.</title>
        <authorList>
            <person name="Kothe C.I."/>
            <person name="Farah-Kraiem B."/>
            <person name="Renault P."/>
            <person name="Dridi B."/>
        </authorList>
    </citation>
    <scope>NUCLEOTIDE SEQUENCE [LARGE SCALE GENOMIC DNA]</scope>
    <source>
        <strain evidence="3 4">FME1</strain>
    </source>
</reference>
<keyword evidence="4" id="KW-1185">Reference proteome</keyword>
<protein>
    <submittedName>
        <fullName evidence="3">Type II toxin-antitoxin system RelE/ParE family toxin</fullName>
    </submittedName>
</protein>
<dbReference type="Gene3D" id="3.30.2310.20">
    <property type="entry name" value="RelE-like"/>
    <property type="match status" value="1"/>
</dbReference>
<dbReference type="Proteomes" id="UP001645039">
    <property type="component" value="Unassembled WGS sequence"/>
</dbReference>
<name>A0ABR9F600_9GAMM</name>
<organism evidence="3 4">
    <name type="scientific">Halomonas casei</name>
    <dbReference type="NCBI Taxonomy" id="2742613"/>
    <lineage>
        <taxon>Bacteria</taxon>
        <taxon>Pseudomonadati</taxon>
        <taxon>Pseudomonadota</taxon>
        <taxon>Gammaproteobacteria</taxon>
        <taxon>Oceanospirillales</taxon>
        <taxon>Halomonadaceae</taxon>
        <taxon>Halomonas</taxon>
    </lineage>
</organism>
<dbReference type="InterPro" id="IPR035093">
    <property type="entry name" value="RelE/ParE_toxin_dom_sf"/>
</dbReference>
<proteinExistence type="inferred from homology"/>
<keyword evidence="2" id="KW-1277">Toxin-antitoxin system</keyword>
<dbReference type="NCBIfam" id="TIGR02385">
    <property type="entry name" value="RelE_StbE"/>
    <property type="match status" value="1"/>
</dbReference>
<dbReference type="PANTHER" id="PTHR35601:SF1">
    <property type="entry name" value="TOXIN RELE"/>
    <property type="match status" value="1"/>
</dbReference>
<comment type="caution">
    <text evidence="3">The sequence shown here is derived from an EMBL/GenBank/DDBJ whole genome shotgun (WGS) entry which is preliminary data.</text>
</comment>
<dbReference type="EMBL" id="RRZD01000037">
    <property type="protein sequence ID" value="MBE0401922.1"/>
    <property type="molecule type" value="Genomic_DNA"/>
</dbReference>
<accession>A0ABR9F600</accession>
<dbReference type="PANTHER" id="PTHR35601">
    <property type="entry name" value="TOXIN RELE"/>
    <property type="match status" value="1"/>
</dbReference>
<evidence type="ECO:0000256" key="2">
    <source>
        <dbReference type="ARBA" id="ARBA00022649"/>
    </source>
</evidence>
<dbReference type="InterPro" id="IPR007712">
    <property type="entry name" value="RelE/ParE_toxin"/>
</dbReference>
<evidence type="ECO:0000313" key="3">
    <source>
        <dbReference type="EMBL" id="MBE0401922.1"/>
    </source>
</evidence>
<evidence type="ECO:0000313" key="4">
    <source>
        <dbReference type="Proteomes" id="UP001645039"/>
    </source>
</evidence>
<dbReference type="Pfam" id="PF05016">
    <property type="entry name" value="ParE_toxin"/>
    <property type="match status" value="1"/>
</dbReference>
<comment type="similarity">
    <text evidence="1">Belongs to the RelE toxin family.</text>
</comment>
<sequence>MWSVSLAWQIELTDAAAKQLKKIGHTEAKRIRDYLRERIQPLEDPRQLGKPLQGNMGELWRYRVGDYRLVAQIENDRVCVLVVRIGHRKEVYR</sequence>